<keyword evidence="5 6" id="KW-0472">Membrane</keyword>
<sequence>MSDNNNTNHRCEPKNDHGESVASVASIYQLNGQRVRHTRINSTKYKDTFDDSRMVVVRYFLDRPGYDLHNATARLWFHPPTICSPEDVRYFLKNQGVSLEGLLIEIYLDTFESFMVLESCAANCVEWSFEGTSYQDPGILNIRLTDLIDATMENVSSTTRLVHPTKYGATKEQANTSPVGLFSFSMVQAMQTMQVMSKLIPDSVAESWTLTNGPYMFFLGGVVQFVVGIFQVLRGNIYGATAFLAFGGFLMADGAGIILRNHFSDAGSRAVELIGVPDPWGNFFRHAYICAFCCVLLKQTLVMNKLTTGLIAVVCTKLAASSFTGWSETFEWMEIALGWIVSVFAFYVFTVEVTNEVYHREVFPMYKWSERHSPEELFGATGRIGTLTSKATKLRQANYPTPLNIRWANTMHGSQQLQDN</sequence>
<dbReference type="GO" id="GO:0015360">
    <property type="term" value="F:acetate:proton symporter activity"/>
    <property type="evidence" value="ECO:0007669"/>
    <property type="project" value="TreeGrafter"/>
</dbReference>
<dbReference type="Pfam" id="PF01184">
    <property type="entry name" value="Gpr1_Fun34_YaaH"/>
    <property type="match status" value="1"/>
</dbReference>
<dbReference type="GeneID" id="7202232"/>
<evidence type="ECO:0000256" key="2">
    <source>
        <dbReference type="ARBA" id="ARBA00005587"/>
    </source>
</evidence>
<evidence type="ECO:0000256" key="1">
    <source>
        <dbReference type="ARBA" id="ARBA00004141"/>
    </source>
</evidence>
<dbReference type="RefSeq" id="XP_002181141.1">
    <property type="nucleotide sequence ID" value="XM_002181105.1"/>
</dbReference>
<evidence type="ECO:0000256" key="4">
    <source>
        <dbReference type="ARBA" id="ARBA00022989"/>
    </source>
</evidence>
<dbReference type="InParanoid" id="B7G233"/>
<evidence type="ECO:0000256" key="3">
    <source>
        <dbReference type="ARBA" id="ARBA00022692"/>
    </source>
</evidence>
<dbReference type="eggNOG" id="ENOG502T46T">
    <property type="taxonomic scope" value="Eukaryota"/>
</dbReference>
<dbReference type="GO" id="GO:0071422">
    <property type="term" value="P:succinate transmembrane transport"/>
    <property type="evidence" value="ECO:0007669"/>
    <property type="project" value="TreeGrafter"/>
</dbReference>
<reference evidence="8" key="2">
    <citation type="submission" date="2008-08" db="EMBL/GenBank/DDBJ databases">
        <authorList>
            <consortium name="Diatom Consortium"/>
            <person name="Grigoriev I."/>
            <person name="Grimwood J."/>
            <person name="Kuo A."/>
            <person name="Otillar R.P."/>
            <person name="Salamov A."/>
            <person name="Detter J.C."/>
            <person name="Lindquist E."/>
            <person name="Shapiro H."/>
            <person name="Lucas S."/>
            <person name="Glavina del Rio T."/>
            <person name="Pitluck S."/>
            <person name="Rokhsar D."/>
            <person name="Bowler C."/>
        </authorList>
    </citation>
    <scope>GENOME REANNOTATION</scope>
    <source>
        <strain evidence="8">CCAP 1055/1</strain>
    </source>
</reference>
<dbReference type="PaxDb" id="2850-Phatr46995"/>
<feature type="transmembrane region" description="Helical" evidence="6">
    <location>
        <begin position="332"/>
        <end position="350"/>
    </location>
</feature>
<feature type="transmembrane region" description="Helical" evidence="6">
    <location>
        <begin position="240"/>
        <end position="259"/>
    </location>
</feature>
<dbReference type="HOGENOM" id="CLU_041745_0_0_1"/>
<gene>
    <name evidence="7" type="ORF">PHATRDRAFT_46995</name>
</gene>
<comment type="similarity">
    <text evidence="2">Belongs to the acetate uptake transporter (AceTr) (TC 2.A.96) family.</text>
</comment>
<evidence type="ECO:0000313" key="8">
    <source>
        <dbReference type="Proteomes" id="UP000000759"/>
    </source>
</evidence>
<evidence type="ECO:0000256" key="6">
    <source>
        <dbReference type="SAM" id="Phobius"/>
    </source>
</evidence>
<evidence type="ECO:0000256" key="5">
    <source>
        <dbReference type="ARBA" id="ARBA00023136"/>
    </source>
</evidence>
<dbReference type="Proteomes" id="UP000000759">
    <property type="component" value="Chromosome 12"/>
</dbReference>
<dbReference type="EMBL" id="CM000614">
    <property type="protein sequence ID" value="EEC47064.1"/>
    <property type="molecule type" value="Genomic_DNA"/>
</dbReference>
<dbReference type="OrthoDB" id="3648309at2759"/>
<keyword evidence="3 6" id="KW-0812">Transmembrane</keyword>
<evidence type="ECO:0000313" key="7">
    <source>
        <dbReference type="EMBL" id="EEC47064.1"/>
    </source>
</evidence>
<keyword evidence="4 6" id="KW-1133">Transmembrane helix</keyword>
<dbReference type="PANTHER" id="PTHR30178:SF3">
    <property type="entry name" value="SUCCINATE-ACETATE_PROTON SYMPORTER SATP"/>
    <property type="match status" value="1"/>
</dbReference>
<dbReference type="AlphaFoldDB" id="B7G233"/>
<dbReference type="KEGG" id="pti:PHATRDRAFT_46995"/>
<feature type="transmembrane region" description="Helical" evidence="6">
    <location>
        <begin position="215"/>
        <end position="233"/>
    </location>
</feature>
<dbReference type="InterPro" id="IPR000791">
    <property type="entry name" value="Gpr1/Fun34/SatP-like"/>
</dbReference>
<organism evidence="7 8">
    <name type="scientific">Phaeodactylum tricornutum (strain CCAP 1055/1)</name>
    <dbReference type="NCBI Taxonomy" id="556484"/>
    <lineage>
        <taxon>Eukaryota</taxon>
        <taxon>Sar</taxon>
        <taxon>Stramenopiles</taxon>
        <taxon>Ochrophyta</taxon>
        <taxon>Bacillariophyta</taxon>
        <taxon>Bacillariophyceae</taxon>
        <taxon>Bacillariophycidae</taxon>
        <taxon>Naviculales</taxon>
        <taxon>Phaeodactylaceae</taxon>
        <taxon>Phaeodactylum</taxon>
    </lineage>
</organism>
<dbReference type="PANTHER" id="PTHR30178">
    <property type="entry name" value="INNER MEMBRANE PROTEIN YAAH"/>
    <property type="match status" value="1"/>
</dbReference>
<dbReference type="InterPro" id="IPR047623">
    <property type="entry name" value="SatP"/>
</dbReference>
<protein>
    <recommendedName>
        <fullName evidence="9">Transmembrane protein</fullName>
    </recommendedName>
</protein>
<proteinExistence type="inferred from homology"/>
<keyword evidence="8" id="KW-1185">Reference proteome</keyword>
<comment type="subcellular location">
    <subcellularLocation>
        <location evidence="1">Membrane</location>
        <topology evidence="1">Multi-pass membrane protein</topology>
    </subcellularLocation>
</comment>
<accession>B7G233</accession>
<name>B7G233_PHATC</name>
<dbReference type="GO" id="GO:0005886">
    <property type="term" value="C:plasma membrane"/>
    <property type="evidence" value="ECO:0007669"/>
    <property type="project" value="TreeGrafter"/>
</dbReference>
<reference evidence="7 8" key="1">
    <citation type="journal article" date="2008" name="Nature">
        <title>The Phaeodactylum genome reveals the evolutionary history of diatom genomes.</title>
        <authorList>
            <person name="Bowler C."/>
            <person name="Allen A.E."/>
            <person name="Badger J.H."/>
            <person name="Grimwood J."/>
            <person name="Jabbari K."/>
            <person name="Kuo A."/>
            <person name="Maheswari U."/>
            <person name="Martens C."/>
            <person name="Maumus F."/>
            <person name="Otillar R.P."/>
            <person name="Rayko E."/>
            <person name="Salamov A."/>
            <person name="Vandepoele K."/>
            <person name="Beszteri B."/>
            <person name="Gruber A."/>
            <person name="Heijde M."/>
            <person name="Katinka M."/>
            <person name="Mock T."/>
            <person name="Valentin K."/>
            <person name="Verret F."/>
            <person name="Berges J.A."/>
            <person name="Brownlee C."/>
            <person name="Cadoret J.P."/>
            <person name="Chiovitti A."/>
            <person name="Choi C.J."/>
            <person name="Coesel S."/>
            <person name="De Martino A."/>
            <person name="Detter J.C."/>
            <person name="Durkin C."/>
            <person name="Falciatore A."/>
            <person name="Fournet J."/>
            <person name="Haruta M."/>
            <person name="Huysman M.J."/>
            <person name="Jenkins B.D."/>
            <person name="Jiroutova K."/>
            <person name="Jorgensen R.E."/>
            <person name="Joubert Y."/>
            <person name="Kaplan A."/>
            <person name="Kroger N."/>
            <person name="Kroth P.G."/>
            <person name="La Roche J."/>
            <person name="Lindquist E."/>
            <person name="Lommer M."/>
            <person name="Martin-Jezequel V."/>
            <person name="Lopez P.J."/>
            <person name="Lucas S."/>
            <person name="Mangogna M."/>
            <person name="McGinnis K."/>
            <person name="Medlin L.K."/>
            <person name="Montsant A."/>
            <person name="Oudot-Le Secq M.P."/>
            <person name="Napoli C."/>
            <person name="Obornik M."/>
            <person name="Parker M.S."/>
            <person name="Petit J.L."/>
            <person name="Porcel B.M."/>
            <person name="Poulsen N."/>
            <person name="Robison M."/>
            <person name="Rychlewski L."/>
            <person name="Rynearson T.A."/>
            <person name="Schmutz J."/>
            <person name="Shapiro H."/>
            <person name="Siaut M."/>
            <person name="Stanley M."/>
            <person name="Sussman M.R."/>
            <person name="Taylor A.R."/>
            <person name="Vardi A."/>
            <person name="von Dassow P."/>
            <person name="Vyverman W."/>
            <person name="Willis A."/>
            <person name="Wyrwicz L.S."/>
            <person name="Rokhsar D.S."/>
            <person name="Weissenbach J."/>
            <person name="Armbrust E.V."/>
            <person name="Green B.R."/>
            <person name="Van de Peer Y."/>
            <person name="Grigoriev I.V."/>
        </authorList>
    </citation>
    <scope>NUCLEOTIDE SEQUENCE [LARGE SCALE GENOMIC DNA]</scope>
    <source>
        <strain evidence="7 8">CCAP 1055/1</strain>
    </source>
</reference>
<evidence type="ECO:0008006" key="9">
    <source>
        <dbReference type="Google" id="ProtNLM"/>
    </source>
</evidence>